<dbReference type="InterPro" id="IPR036396">
    <property type="entry name" value="Cyt_P450_sf"/>
</dbReference>
<evidence type="ECO:0000256" key="4">
    <source>
        <dbReference type="ARBA" id="ARBA00022723"/>
    </source>
</evidence>
<evidence type="ECO:0000256" key="7">
    <source>
        <dbReference type="ARBA" id="ARBA00023033"/>
    </source>
</evidence>
<comment type="cofactor">
    <cofactor evidence="1 8">
        <name>heme</name>
        <dbReference type="ChEBI" id="CHEBI:30413"/>
    </cofactor>
</comment>
<dbReference type="EMBL" id="KY404120">
    <property type="protein sequence ID" value="AQR58054.1"/>
    <property type="molecule type" value="mRNA"/>
</dbReference>
<comment type="similarity">
    <text evidence="2 9">Belongs to the cytochrome P450 family.</text>
</comment>
<dbReference type="InterPro" id="IPR050479">
    <property type="entry name" value="CYP11_CYP27_families"/>
</dbReference>
<keyword evidence="4 8" id="KW-0479">Metal-binding</keyword>
<evidence type="ECO:0000256" key="6">
    <source>
        <dbReference type="ARBA" id="ARBA00023004"/>
    </source>
</evidence>
<reference evidence="10" key="1">
    <citation type="submission" date="2016-12" db="EMBL/GenBank/DDBJ databases">
        <title>Ecdysteroid signalling is essential in the female reproductive physiology of the desert locust, Schistocerca gregaria.</title>
        <authorList>
            <person name="Lenaerts C."/>
            <person name="Cools D."/>
            <person name="Palmans J."/>
            <person name="Peeters P."/>
            <person name="Van Wielendaele P."/>
            <person name="Vanden Broeck J."/>
            <person name="Marchal E."/>
        </authorList>
    </citation>
    <scope>NUCLEOTIDE SEQUENCE</scope>
    <source>
        <tissue evidence="10">Prothoracic glands</tissue>
    </source>
</reference>
<sequence>MRNYHCPRLLSRLKLDEFEKLHRPGRRLFQKCYSTHSTVTTGTSDPKLFKHIPGPKSLPLIGTLLNYVPLLGDYKFDRLHRNGMKKLKKYGKLVKEEIVPGVNVVWVFDPSDIETVFKSEGRYPERRSHLAVEKYRRERPEIYSNGGLLPTNGADWWHLRSKFQQALSRPQNVKLYIEQTDAVIQEFIELIRRHSKSQKPHDYLHDLSHLFMELVGLVAFDVNLGSLTEDGLKNDSRSSKLIKAAETTNSCVVELDNGLQLWKFMETPLYKKFKIAYHFMESVALELVSQKATAMEKGWKRNDGHQASLLEQYLLSPDLSHKDIVGMAVDMILAGMDTTSYSSSFALYHLAMNPESQKLMHQEALKLLPEKSTPVTSQVLNQASYTKAALKETFRLNPISVGIGRILAHDAVLSGFHVPAGTVVVTQNQVSCRLPEYFPDPDRFVPERWLKGHALYHGSVSPYLVLPFGHGPRSCIARRLAEQNMQILLLKVCRNFKIGWCGGHLDVRTQPVNKPDEPVLLTFDEY</sequence>
<feature type="binding site" description="axial binding residue" evidence="8">
    <location>
        <position position="475"/>
    </location>
    <ligand>
        <name>heme</name>
        <dbReference type="ChEBI" id="CHEBI:30413"/>
    </ligand>
    <ligandPart>
        <name>Fe</name>
        <dbReference type="ChEBI" id="CHEBI:18248"/>
    </ligandPart>
</feature>
<dbReference type="PRINTS" id="PR00463">
    <property type="entry name" value="EP450I"/>
</dbReference>
<dbReference type="PANTHER" id="PTHR24279">
    <property type="entry name" value="CYTOCHROME P450"/>
    <property type="match status" value="1"/>
</dbReference>
<protein>
    <submittedName>
        <fullName evidence="10">Disembodied</fullName>
    </submittedName>
</protein>
<dbReference type="FunFam" id="1.10.630.10:FF:000006">
    <property type="entry name" value="Cytochrome P450 302a1, mitochondrial"/>
    <property type="match status" value="1"/>
</dbReference>
<dbReference type="GO" id="GO:0004497">
    <property type="term" value="F:monooxygenase activity"/>
    <property type="evidence" value="ECO:0007669"/>
    <property type="project" value="UniProtKB-KW"/>
</dbReference>
<dbReference type="AlphaFoldDB" id="A0A1U9JI15"/>
<keyword evidence="3 8" id="KW-0349">Heme</keyword>
<evidence type="ECO:0000256" key="8">
    <source>
        <dbReference type="PIRSR" id="PIRSR602401-1"/>
    </source>
</evidence>
<evidence type="ECO:0000256" key="5">
    <source>
        <dbReference type="ARBA" id="ARBA00023002"/>
    </source>
</evidence>
<name>A0A1U9JI15_SCHGR</name>
<evidence type="ECO:0000256" key="3">
    <source>
        <dbReference type="ARBA" id="ARBA00022617"/>
    </source>
</evidence>
<dbReference type="OrthoDB" id="3945418at2759"/>
<dbReference type="PANTHER" id="PTHR24279:SF120">
    <property type="entry name" value="CYTOCHROME P450"/>
    <property type="match status" value="1"/>
</dbReference>
<dbReference type="Pfam" id="PF00067">
    <property type="entry name" value="p450"/>
    <property type="match status" value="1"/>
</dbReference>
<keyword evidence="6 8" id="KW-0408">Iron</keyword>
<dbReference type="Gene3D" id="1.10.630.10">
    <property type="entry name" value="Cytochrome P450"/>
    <property type="match status" value="1"/>
</dbReference>
<dbReference type="InterPro" id="IPR017972">
    <property type="entry name" value="Cyt_P450_CS"/>
</dbReference>
<dbReference type="CDD" id="cd11054">
    <property type="entry name" value="CYP24A1-like"/>
    <property type="match status" value="1"/>
</dbReference>
<evidence type="ECO:0000313" key="10">
    <source>
        <dbReference type="EMBL" id="AQR58054.1"/>
    </source>
</evidence>
<dbReference type="GO" id="GO:0020037">
    <property type="term" value="F:heme binding"/>
    <property type="evidence" value="ECO:0007669"/>
    <property type="project" value="InterPro"/>
</dbReference>
<organism evidence="10">
    <name type="scientific">Schistocerca gregaria</name>
    <name type="common">Desert locust</name>
    <name type="synonym">Gryllus gregarius</name>
    <dbReference type="NCBI Taxonomy" id="7010"/>
    <lineage>
        <taxon>Eukaryota</taxon>
        <taxon>Metazoa</taxon>
        <taxon>Ecdysozoa</taxon>
        <taxon>Arthropoda</taxon>
        <taxon>Hexapoda</taxon>
        <taxon>Insecta</taxon>
        <taxon>Pterygota</taxon>
        <taxon>Neoptera</taxon>
        <taxon>Polyneoptera</taxon>
        <taxon>Orthoptera</taxon>
        <taxon>Caelifera</taxon>
        <taxon>Acrididea</taxon>
        <taxon>Acridomorpha</taxon>
        <taxon>Acridoidea</taxon>
        <taxon>Acrididae</taxon>
        <taxon>Cyrtacanthacridinae</taxon>
        <taxon>Schistocerca</taxon>
    </lineage>
</organism>
<evidence type="ECO:0000256" key="1">
    <source>
        <dbReference type="ARBA" id="ARBA00001971"/>
    </source>
</evidence>
<dbReference type="InterPro" id="IPR002401">
    <property type="entry name" value="Cyt_P450_E_grp-I"/>
</dbReference>
<dbReference type="PRINTS" id="PR00385">
    <property type="entry name" value="P450"/>
</dbReference>
<keyword evidence="5 9" id="KW-0560">Oxidoreductase</keyword>
<dbReference type="InterPro" id="IPR001128">
    <property type="entry name" value="Cyt_P450"/>
</dbReference>
<dbReference type="PROSITE" id="PS00086">
    <property type="entry name" value="CYTOCHROME_P450"/>
    <property type="match status" value="1"/>
</dbReference>
<dbReference type="GO" id="GO:0005506">
    <property type="term" value="F:iron ion binding"/>
    <property type="evidence" value="ECO:0007669"/>
    <property type="project" value="InterPro"/>
</dbReference>
<dbReference type="SUPFAM" id="SSF48264">
    <property type="entry name" value="Cytochrome P450"/>
    <property type="match status" value="1"/>
</dbReference>
<evidence type="ECO:0000256" key="9">
    <source>
        <dbReference type="RuleBase" id="RU000461"/>
    </source>
</evidence>
<evidence type="ECO:0000256" key="2">
    <source>
        <dbReference type="ARBA" id="ARBA00010617"/>
    </source>
</evidence>
<accession>A0A1U9JI15</accession>
<keyword evidence="7 9" id="KW-0503">Monooxygenase</keyword>
<proteinExistence type="evidence at transcript level"/>
<dbReference type="GO" id="GO:0016705">
    <property type="term" value="F:oxidoreductase activity, acting on paired donors, with incorporation or reduction of molecular oxygen"/>
    <property type="evidence" value="ECO:0007669"/>
    <property type="project" value="InterPro"/>
</dbReference>